<feature type="region of interest" description="Disordered" evidence="5">
    <location>
        <begin position="1"/>
        <end position="22"/>
    </location>
</feature>
<evidence type="ECO:0000256" key="1">
    <source>
        <dbReference type="ARBA" id="ARBA00023015"/>
    </source>
</evidence>
<dbReference type="SUPFAM" id="SSF48008">
    <property type="entry name" value="GntR ligand-binding domain-like"/>
    <property type="match status" value="1"/>
</dbReference>
<gene>
    <name evidence="7" type="ORF">A3K87_07540</name>
</gene>
<dbReference type="Pfam" id="PF00392">
    <property type="entry name" value="GntR"/>
    <property type="match status" value="1"/>
</dbReference>
<dbReference type="InterPro" id="IPR011711">
    <property type="entry name" value="GntR_C"/>
</dbReference>
<dbReference type="SMART" id="SM00345">
    <property type="entry name" value="HTH_GNTR"/>
    <property type="match status" value="1"/>
</dbReference>
<keyword evidence="3" id="KW-0804">Transcription</keyword>
<evidence type="ECO:0000256" key="5">
    <source>
        <dbReference type="SAM" id="MobiDB-lite"/>
    </source>
</evidence>
<dbReference type="SMART" id="SM00895">
    <property type="entry name" value="FCD"/>
    <property type="match status" value="1"/>
</dbReference>
<dbReference type="SUPFAM" id="SSF46785">
    <property type="entry name" value="Winged helix' DNA-binding domain"/>
    <property type="match status" value="1"/>
</dbReference>
<organism evidence="7 8">
    <name type="scientific">Variovorax paradoxus</name>
    <dbReference type="NCBI Taxonomy" id="34073"/>
    <lineage>
        <taxon>Bacteria</taxon>
        <taxon>Pseudomonadati</taxon>
        <taxon>Pseudomonadota</taxon>
        <taxon>Betaproteobacteria</taxon>
        <taxon>Burkholderiales</taxon>
        <taxon>Comamonadaceae</taxon>
        <taxon>Variovorax</taxon>
    </lineage>
</organism>
<reference evidence="7 8" key="1">
    <citation type="submission" date="2016-03" db="EMBL/GenBank/DDBJ databases">
        <title>Genome sequence of Variovorax paradoxus KB5.</title>
        <authorList>
            <person name="Jeong H."/>
            <person name="Hong C.E."/>
            <person name="Jo S.H."/>
            <person name="Park J.M."/>
        </authorList>
    </citation>
    <scope>NUCLEOTIDE SEQUENCE [LARGE SCALE GENOMIC DNA]</scope>
    <source>
        <strain evidence="7 8">KB5</strain>
    </source>
</reference>
<evidence type="ECO:0000256" key="4">
    <source>
        <dbReference type="SAM" id="Coils"/>
    </source>
</evidence>
<comment type="caution">
    <text evidence="7">The sequence shown here is derived from an EMBL/GenBank/DDBJ whole genome shotgun (WGS) entry which is preliminary data.</text>
</comment>
<dbReference type="Gene3D" id="1.20.120.530">
    <property type="entry name" value="GntR ligand-binding domain-like"/>
    <property type="match status" value="1"/>
</dbReference>
<dbReference type="InterPro" id="IPR000524">
    <property type="entry name" value="Tscrpt_reg_HTH_GntR"/>
</dbReference>
<evidence type="ECO:0000256" key="2">
    <source>
        <dbReference type="ARBA" id="ARBA00023125"/>
    </source>
</evidence>
<dbReference type="AlphaFoldDB" id="A0AA91DTP1"/>
<dbReference type="InterPro" id="IPR008920">
    <property type="entry name" value="TF_FadR/GntR_C"/>
</dbReference>
<dbReference type="PROSITE" id="PS50949">
    <property type="entry name" value="HTH_GNTR"/>
    <property type="match status" value="1"/>
</dbReference>
<dbReference type="PANTHER" id="PTHR43537">
    <property type="entry name" value="TRANSCRIPTIONAL REGULATOR, GNTR FAMILY"/>
    <property type="match status" value="1"/>
</dbReference>
<evidence type="ECO:0000256" key="3">
    <source>
        <dbReference type="ARBA" id="ARBA00023163"/>
    </source>
</evidence>
<dbReference type="Pfam" id="PF07729">
    <property type="entry name" value="FCD"/>
    <property type="match status" value="1"/>
</dbReference>
<proteinExistence type="predicted"/>
<feature type="coiled-coil region" evidence="4">
    <location>
        <begin position="90"/>
        <end position="121"/>
    </location>
</feature>
<dbReference type="RefSeq" id="WP_081266252.1">
    <property type="nucleotide sequence ID" value="NZ_LVHG01000025.1"/>
</dbReference>
<keyword evidence="2" id="KW-0238">DNA-binding</keyword>
<keyword evidence="4" id="KW-0175">Coiled coil</keyword>
<evidence type="ECO:0000259" key="6">
    <source>
        <dbReference type="PROSITE" id="PS50949"/>
    </source>
</evidence>
<feature type="compositionally biased region" description="Polar residues" evidence="5">
    <location>
        <begin position="1"/>
        <end position="20"/>
    </location>
</feature>
<dbReference type="InterPro" id="IPR036390">
    <property type="entry name" value="WH_DNA-bd_sf"/>
</dbReference>
<dbReference type="InterPro" id="IPR036388">
    <property type="entry name" value="WH-like_DNA-bd_sf"/>
</dbReference>
<dbReference type="Gene3D" id="1.10.10.10">
    <property type="entry name" value="Winged helix-like DNA-binding domain superfamily/Winged helix DNA-binding domain"/>
    <property type="match status" value="1"/>
</dbReference>
<sequence length="231" mass="26117">MKKSLAVSSRRQKSNSNRTEAPTLAEQAYKRLEEMIITLQLAPGVVLSEYGLSELLEIGRTPIREALQRLAGEGLVVVLPKRGVLVSETNIRTQLRLLELRREVQRLLARLAAERATEEERAHFAQIGASLLNAASARDEGLFAQLDRELDEYMWKAARNEFITKTMALMRGLSRRFWFEHYRRVGDLPLAATLHSKMAEAIARGHSKDAAVASDRLVDYIESFARETITN</sequence>
<dbReference type="PRINTS" id="PR00035">
    <property type="entry name" value="HTHGNTR"/>
</dbReference>
<evidence type="ECO:0000313" key="8">
    <source>
        <dbReference type="Proteomes" id="UP000077852"/>
    </source>
</evidence>
<dbReference type="EMBL" id="LVHG01000025">
    <property type="protein sequence ID" value="OAK66306.1"/>
    <property type="molecule type" value="Genomic_DNA"/>
</dbReference>
<feature type="domain" description="HTH gntR-type" evidence="6">
    <location>
        <begin position="22"/>
        <end position="89"/>
    </location>
</feature>
<evidence type="ECO:0000313" key="7">
    <source>
        <dbReference type="EMBL" id="OAK66306.1"/>
    </source>
</evidence>
<dbReference type="GO" id="GO:0003677">
    <property type="term" value="F:DNA binding"/>
    <property type="evidence" value="ECO:0007669"/>
    <property type="project" value="UniProtKB-KW"/>
</dbReference>
<keyword evidence="1" id="KW-0805">Transcription regulation</keyword>
<dbReference type="PANTHER" id="PTHR43537:SF45">
    <property type="entry name" value="GNTR FAMILY REGULATORY PROTEIN"/>
    <property type="match status" value="1"/>
</dbReference>
<dbReference type="CDD" id="cd07377">
    <property type="entry name" value="WHTH_GntR"/>
    <property type="match status" value="1"/>
</dbReference>
<dbReference type="GO" id="GO:0003700">
    <property type="term" value="F:DNA-binding transcription factor activity"/>
    <property type="evidence" value="ECO:0007669"/>
    <property type="project" value="InterPro"/>
</dbReference>
<protein>
    <submittedName>
        <fullName evidence="7">GntR family transcriptional regulator</fullName>
    </submittedName>
</protein>
<dbReference type="Proteomes" id="UP000077852">
    <property type="component" value="Unassembled WGS sequence"/>
</dbReference>
<accession>A0AA91DTP1</accession>
<name>A0AA91DTP1_VARPD</name>